<dbReference type="SUPFAM" id="SSF88723">
    <property type="entry name" value="PIN domain-like"/>
    <property type="match status" value="1"/>
</dbReference>
<organism evidence="4 5">
    <name type="scientific">Clonostachys byssicola</name>
    <dbReference type="NCBI Taxonomy" id="160290"/>
    <lineage>
        <taxon>Eukaryota</taxon>
        <taxon>Fungi</taxon>
        <taxon>Dikarya</taxon>
        <taxon>Ascomycota</taxon>
        <taxon>Pezizomycotina</taxon>
        <taxon>Sordariomycetes</taxon>
        <taxon>Hypocreomycetidae</taxon>
        <taxon>Hypocreales</taxon>
        <taxon>Bionectriaceae</taxon>
        <taxon>Clonostachys</taxon>
    </lineage>
</organism>
<dbReference type="InterPro" id="IPR029060">
    <property type="entry name" value="PIN-like_dom_sf"/>
</dbReference>
<feature type="domain" description="Asteroid" evidence="3">
    <location>
        <begin position="139"/>
        <end position="374"/>
    </location>
</feature>
<dbReference type="EMBL" id="CABFNO020001298">
    <property type="protein sequence ID" value="CAG9977874.1"/>
    <property type="molecule type" value="Genomic_DNA"/>
</dbReference>
<evidence type="ECO:0000256" key="2">
    <source>
        <dbReference type="SAM" id="MobiDB-lite"/>
    </source>
</evidence>
<dbReference type="Gene3D" id="3.40.50.1010">
    <property type="entry name" value="5'-nuclease"/>
    <property type="match status" value="1"/>
</dbReference>
<evidence type="ECO:0000313" key="4">
    <source>
        <dbReference type="EMBL" id="CAG9977874.1"/>
    </source>
</evidence>
<name>A0A9N9U1A6_9HYPO</name>
<dbReference type="InterPro" id="IPR039436">
    <property type="entry name" value="Asteroid_dom"/>
</dbReference>
<evidence type="ECO:0000259" key="3">
    <source>
        <dbReference type="Pfam" id="PF12813"/>
    </source>
</evidence>
<comment type="caution">
    <text evidence="4">The sequence shown here is derived from an EMBL/GenBank/DDBJ whole genome shotgun (WGS) entry which is preliminary data.</text>
</comment>
<proteinExistence type="inferred from homology"/>
<feature type="compositionally biased region" description="Basic residues" evidence="2">
    <location>
        <begin position="552"/>
        <end position="561"/>
    </location>
</feature>
<dbReference type="Pfam" id="PF12813">
    <property type="entry name" value="XPG_I_2"/>
    <property type="match status" value="1"/>
</dbReference>
<accession>A0A9N9U1A6</accession>
<dbReference type="PANTHER" id="PTHR15665">
    <property type="entry name" value="ASTEROID PROTEIN"/>
    <property type="match status" value="1"/>
</dbReference>
<protein>
    <recommendedName>
        <fullName evidence="3">Asteroid domain-containing protein</fullName>
    </recommendedName>
</protein>
<dbReference type="AlphaFoldDB" id="A0A9N9U1A6"/>
<gene>
    <name evidence="4" type="ORF">CBYS24578_00008914</name>
</gene>
<keyword evidence="5" id="KW-1185">Reference proteome</keyword>
<sequence length="591" mass="65947">MGISGLTATLQPYGVSGVFTDQHVVIDGPALAYTILSICRSNGISQPSYDLLGRSVIQWLDTLALQVEQIDAIYFDAYLPIGKRDVRMDRSAKLFIQLMQFCNNSPKGCDIKNLCGTAEDNLDLFTTKQPSTHKQLVPPSFLVPAIIDALDQCPRYRHLVSLVPGEADAFCAQHLATHGGIVLTSDSDLLVHDLGQGRVVFFRDIHASATDTWKCIVYDSKRICERLGLKPSGGNICRFGYEVYRDPHASISQLVQNCSSPIPDEAEYNKFCQQYLQHELANLPVTAQGETVQLRNLDPRISELVLQLGNPTEEIPAALSSESRIFLPVLIENPLRGSAWEPCTPIRQLAYSIYRWLVPGSNSTVHEYRRVQNVGHKGREVSMFPQKEAIELLQSLLQTLQRTKDLVDGVDGISCWTLLCMALNIKECQEQEKQSHVLQILTQSSENAKPTSKPASNPKIPWDTIHITAHLQASLYSFRILKQILSLVPYGAWIHLPAEARELHEALKPLPGFTDFPSVKRTEELLQQKLALEILDLLRNFVDIPVRKAKDKKARMKRKKENKGNGPPTKRFAAPKVGAGGSIFSLLADEE</sequence>
<reference evidence="5" key="1">
    <citation type="submission" date="2019-06" db="EMBL/GenBank/DDBJ databases">
        <authorList>
            <person name="Broberg M."/>
        </authorList>
    </citation>
    <scope>NUCLEOTIDE SEQUENCE [LARGE SCALE GENOMIC DNA]</scope>
</reference>
<dbReference type="OrthoDB" id="5297549at2759"/>
<dbReference type="InterPro" id="IPR026832">
    <property type="entry name" value="Asteroid"/>
</dbReference>
<comment type="similarity">
    <text evidence="1">Belongs to the asteroid family.</text>
</comment>
<reference evidence="4 5" key="2">
    <citation type="submission" date="2021-10" db="EMBL/GenBank/DDBJ databases">
        <authorList>
            <person name="Piombo E."/>
        </authorList>
    </citation>
    <scope>NUCLEOTIDE SEQUENCE [LARGE SCALE GENOMIC DNA]</scope>
</reference>
<feature type="region of interest" description="Disordered" evidence="2">
    <location>
        <begin position="552"/>
        <end position="576"/>
    </location>
</feature>
<evidence type="ECO:0000256" key="1">
    <source>
        <dbReference type="ARBA" id="ARBA00007398"/>
    </source>
</evidence>
<evidence type="ECO:0000313" key="5">
    <source>
        <dbReference type="Proteomes" id="UP000754883"/>
    </source>
</evidence>
<dbReference type="PANTHER" id="PTHR15665:SF1">
    <property type="entry name" value="PROTEIN ASTEROID HOMOLOG 1"/>
    <property type="match status" value="1"/>
</dbReference>
<dbReference type="Proteomes" id="UP000754883">
    <property type="component" value="Unassembled WGS sequence"/>
</dbReference>